<protein>
    <submittedName>
        <fullName evidence="1">Uncharacterized protein</fullName>
    </submittedName>
</protein>
<proteinExistence type="predicted"/>
<evidence type="ECO:0000313" key="2">
    <source>
        <dbReference type="Proteomes" id="UP001163321"/>
    </source>
</evidence>
<evidence type="ECO:0000313" key="1">
    <source>
        <dbReference type="EMBL" id="KAI9916296.1"/>
    </source>
</evidence>
<sequence>MLTSRTAPRRSVARPRLPYGKVVDWWGFGTLLYEMMTGKTPFFGRNRKRMFHNILHRDVVFTRLGSGPSGVQEIMDHPFFASIDFDKLLKREVEPPFKPVVNSEADTGNVDNIFTREMARDSPVTQALGATHLAQAHFDGLHVHAWERASQLRTRTRRGKNRPQSAEQAPWSTQK</sequence>
<organism evidence="1 2">
    <name type="scientific">Peronosclerospora sorghi</name>
    <dbReference type="NCBI Taxonomy" id="230839"/>
    <lineage>
        <taxon>Eukaryota</taxon>
        <taxon>Sar</taxon>
        <taxon>Stramenopiles</taxon>
        <taxon>Oomycota</taxon>
        <taxon>Peronosporomycetes</taxon>
        <taxon>Peronosporales</taxon>
        <taxon>Peronosporaceae</taxon>
        <taxon>Peronosclerospora</taxon>
    </lineage>
</organism>
<gene>
    <name evidence="1" type="ORF">PsorP6_016932</name>
</gene>
<reference evidence="1 2" key="1">
    <citation type="journal article" date="2022" name="bioRxiv">
        <title>The genome of the oomycete Peronosclerospora sorghi, a cosmopolitan pathogen of maize and sorghum, is inflated with dispersed pseudogenes.</title>
        <authorList>
            <person name="Fletcher K."/>
            <person name="Martin F."/>
            <person name="Isakeit T."/>
            <person name="Cavanaugh K."/>
            <person name="Magill C."/>
            <person name="Michelmore R."/>
        </authorList>
    </citation>
    <scope>NUCLEOTIDE SEQUENCE [LARGE SCALE GENOMIC DNA]</scope>
    <source>
        <strain evidence="1">P6</strain>
    </source>
</reference>
<dbReference type="Proteomes" id="UP001163321">
    <property type="component" value="Chromosome 2"/>
</dbReference>
<name>A0ACC0WF07_9STRA</name>
<comment type="caution">
    <text evidence="1">The sequence shown here is derived from an EMBL/GenBank/DDBJ whole genome shotgun (WGS) entry which is preliminary data.</text>
</comment>
<keyword evidence="2" id="KW-1185">Reference proteome</keyword>
<dbReference type="EMBL" id="CM047581">
    <property type="protein sequence ID" value="KAI9916296.1"/>
    <property type="molecule type" value="Genomic_DNA"/>
</dbReference>
<accession>A0ACC0WF07</accession>